<reference evidence="3" key="1">
    <citation type="submission" date="2020-06" db="EMBL/GenBank/DDBJ databases">
        <authorList>
            <consortium name="Plant Systems Biology data submission"/>
        </authorList>
    </citation>
    <scope>NUCLEOTIDE SEQUENCE</scope>
    <source>
        <strain evidence="3">D6</strain>
    </source>
</reference>
<dbReference type="Pfam" id="PF08238">
    <property type="entry name" value="Sel1"/>
    <property type="match status" value="3"/>
</dbReference>
<dbReference type="PANTHER" id="PTHR11102">
    <property type="entry name" value="SEL-1-LIKE PROTEIN"/>
    <property type="match status" value="1"/>
</dbReference>
<proteinExistence type="inferred from homology"/>
<dbReference type="GO" id="GO:0016567">
    <property type="term" value="P:protein ubiquitination"/>
    <property type="evidence" value="ECO:0007669"/>
    <property type="project" value="InterPro"/>
</dbReference>
<dbReference type="Proteomes" id="UP001153069">
    <property type="component" value="Unassembled WGS sequence"/>
</dbReference>
<accession>A0A9N8HVU2</accession>
<evidence type="ECO:0000256" key="1">
    <source>
        <dbReference type="ARBA" id="ARBA00038101"/>
    </source>
</evidence>
<dbReference type="InterPro" id="IPR013083">
    <property type="entry name" value="Znf_RING/FYVE/PHD"/>
</dbReference>
<evidence type="ECO:0000313" key="3">
    <source>
        <dbReference type="EMBL" id="CAB9529178.1"/>
    </source>
</evidence>
<dbReference type="SUPFAM" id="SSF57850">
    <property type="entry name" value="RING/U-box"/>
    <property type="match status" value="1"/>
</dbReference>
<dbReference type="SUPFAM" id="SSF81901">
    <property type="entry name" value="HCP-like"/>
    <property type="match status" value="1"/>
</dbReference>
<dbReference type="Gene3D" id="1.25.40.10">
    <property type="entry name" value="Tetratricopeptide repeat domain"/>
    <property type="match status" value="1"/>
</dbReference>
<dbReference type="PANTHER" id="PTHR11102:SF160">
    <property type="entry name" value="ERAD-ASSOCIATED E3 UBIQUITIN-PROTEIN LIGASE COMPONENT HRD3"/>
    <property type="match status" value="1"/>
</dbReference>
<dbReference type="Gene3D" id="3.30.40.10">
    <property type="entry name" value="Zinc/RING finger domain, C3HC4 (zinc finger)"/>
    <property type="match status" value="1"/>
</dbReference>
<dbReference type="InterPro" id="IPR006597">
    <property type="entry name" value="Sel1-like"/>
</dbReference>
<feature type="domain" description="U-box" evidence="2">
    <location>
        <begin position="10"/>
        <end position="95"/>
    </location>
</feature>
<evidence type="ECO:0000313" key="4">
    <source>
        <dbReference type="Proteomes" id="UP001153069"/>
    </source>
</evidence>
<dbReference type="OrthoDB" id="27934at2759"/>
<dbReference type="InterPro" id="IPR003613">
    <property type="entry name" value="Ubox_domain"/>
</dbReference>
<dbReference type="Pfam" id="PF04564">
    <property type="entry name" value="U-box"/>
    <property type="match status" value="1"/>
</dbReference>
<evidence type="ECO:0000259" key="2">
    <source>
        <dbReference type="PROSITE" id="PS51698"/>
    </source>
</evidence>
<protein>
    <submittedName>
        <fullName evidence="3">Sel1 domain protein repeat-containing protein</fullName>
    </submittedName>
</protein>
<dbReference type="PROSITE" id="PS51698">
    <property type="entry name" value="U_BOX"/>
    <property type="match status" value="1"/>
</dbReference>
<organism evidence="3 4">
    <name type="scientific">Seminavis robusta</name>
    <dbReference type="NCBI Taxonomy" id="568900"/>
    <lineage>
        <taxon>Eukaryota</taxon>
        <taxon>Sar</taxon>
        <taxon>Stramenopiles</taxon>
        <taxon>Ochrophyta</taxon>
        <taxon>Bacillariophyta</taxon>
        <taxon>Bacillariophyceae</taxon>
        <taxon>Bacillariophycidae</taxon>
        <taxon>Naviculales</taxon>
        <taxon>Naviculaceae</taxon>
        <taxon>Seminavis</taxon>
    </lineage>
</organism>
<name>A0A9N8HVU2_9STRA</name>
<dbReference type="GO" id="GO:0004842">
    <property type="term" value="F:ubiquitin-protein transferase activity"/>
    <property type="evidence" value="ECO:0007669"/>
    <property type="project" value="InterPro"/>
</dbReference>
<gene>
    <name evidence="3" type="ORF">SEMRO_2419_G327050.1</name>
</gene>
<dbReference type="SMART" id="SM00671">
    <property type="entry name" value="SEL1"/>
    <property type="match status" value="3"/>
</dbReference>
<comment type="caution">
    <text evidence="3">The sequence shown here is derived from an EMBL/GenBank/DDBJ whole genome shotgun (WGS) entry which is preliminary data.</text>
</comment>
<dbReference type="SMART" id="SM00504">
    <property type="entry name" value="Ubox"/>
    <property type="match status" value="1"/>
</dbReference>
<comment type="similarity">
    <text evidence="1">Belongs to the sel-1 family.</text>
</comment>
<sequence>MSSTNKRKRDPADELICPITLELPWDPVTAEDGRIYDRISIETHINNHPRGLKSPITNKKMGKKLFPAIQHRNTIEILVENGVIVGDLAAKWEEKAAVEELLNNAEAGDSRAMYSLGKNYAHGHNGFKKDRKLAFQWYKRAHEAGNVYGTALTGVYLLNGWGTPKRERLGFIHVSAAATQGSNNAAYHLGMAFANGYHGLHVDKALAISWLEKAVEDCPYPDLIYERTEQARQKLAELKSS</sequence>
<dbReference type="InterPro" id="IPR011990">
    <property type="entry name" value="TPR-like_helical_dom_sf"/>
</dbReference>
<dbReference type="InterPro" id="IPR050767">
    <property type="entry name" value="Sel1_AlgK"/>
</dbReference>
<dbReference type="EMBL" id="CAICTM010002417">
    <property type="protein sequence ID" value="CAB9529178.1"/>
    <property type="molecule type" value="Genomic_DNA"/>
</dbReference>
<dbReference type="AlphaFoldDB" id="A0A9N8HVU2"/>
<keyword evidence="4" id="KW-1185">Reference proteome</keyword>